<gene>
    <name evidence="3" type="ORF">LCGC14_1201140</name>
</gene>
<evidence type="ECO:0000259" key="2">
    <source>
        <dbReference type="Pfam" id="PF17289"/>
    </source>
</evidence>
<evidence type="ECO:0000313" key="3">
    <source>
        <dbReference type="EMBL" id="KKM94154.1"/>
    </source>
</evidence>
<dbReference type="InterPro" id="IPR035421">
    <property type="entry name" value="Terminase_6C"/>
</dbReference>
<comment type="caution">
    <text evidence="3">The sequence shown here is derived from an EMBL/GenBank/DDBJ whole genome shotgun (WGS) entry which is preliminary data.</text>
</comment>
<feature type="domain" description="Terminase large subunit gp17-like C-terminal" evidence="2">
    <location>
        <begin position="343"/>
        <end position="489"/>
    </location>
</feature>
<keyword evidence="1" id="KW-1188">Viral release from host cell</keyword>
<dbReference type="EMBL" id="LAZR01006173">
    <property type="protein sequence ID" value="KKM94154.1"/>
    <property type="molecule type" value="Genomic_DNA"/>
</dbReference>
<dbReference type="AlphaFoldDB" id="A0A0F9LGS9"/>
<sequence>MTEEITIQDKEILREAIKDPVASIRDLTKNSLYFFILHFWECYSDETFISNWHIEKICKELEYVARRVGNKLLKKHDLLFNVPPGTTKTAVVSIFFPVWCWINWHWMRFITSSHTDTLSLESAEYSRDIIRHEDFQKIFPDLRVKQDKDQKSNFRVEKLLNGKWKRGGNRLSTSVGSKVATGFHAHIIIPDDLVDPKAAVSKVKLEEADKHMDQILSTRKVDKAITVTIMIAQRLSPNDPSGHWLSKGKKNIKHYSLPGEIANYKEYLKPAKFEKYYKDQLMDTRRMPWSVLDEMMEDLGQYGFAGQVGQNPIMAGGGMFDVDQISIVDRIPATVTIDKIVRYWDKAATDGGGAHTAGVKMAKLDNKCYLVMDVRRGQWATDKREDIIKATAEADGREEEVHIYIEQEPGSGGKDSAISTIDNLDGFAIEADRPTGNKVFRADPFSVKVNRGKLWLLRGDWNKAYIDELRLFPNGTFKDQTDASSGAYTKLRILKEVKVYER</sequence>
<evidence type="ECO:0000256" key="1">
    <source>
        <dbReference type="ARBA" id="ARBA00022612"/>
    </source>
</evidence>
<reference evidence="3" key="1">
    <citation type="journal article" date="2015" name="Nature">
        <title>Complex archaea that bridge the gap between prokaryotes and eukaryotes.</title>
        <authorList>
            <person name="Spang A."/>
            <person name="Saw J.H."/>
            <person name="Jorgensen S.L."/>
            <person name="Zaremba-Niedzwiedzka K."/>
            <person name="Martijn J."/>
            <person name="Lind A.E."/>
            <person name="van Eijk R."/>
            <person name="Schleper C."/>
            <person name="Guy L."/>
            <person name="Ettema T.J."/>
        </authorList>
    </citation>
    <scope>NUCLEOTIDE SEQUENCE</scope>
</reference>
<name>A0A0F9LGS9_9ZZZZ</name>
<protein>
    <recommendedName>
        <fullName evidence="2">Terminase large subunit gp17-like C-terminal domain-containing protein</fullName>
    </recommendedName>
</protein>
<dbReference type="Pfam" id="PF17289">
    <property type="entry name" value="Terminase_6C"/>
    <property type="match status" value="1"/>
</dbReference>
<organism evidence="3">
    <name type="scientific">marine sediment metagenome</name>
    <dbReference type="NCBI Taxonomy" id="412755"/>
    <lineage>
        <taxon>unclassified sequences</taxon>
        <taxon>metagenomes</taxon>
        <taxon>ecological metagenomes</taxon>
    </lineage>
</organism>
<accession>A0A0F9LGS9</accession>
<proteinExistence type="predicted"/>